<sequence length="22" mass="2557">GRLDDFDSTRHKELLIKKAEGK</sequence>
<dbReference type="EMBL" id="UINC01133381">
    <property type="protein sequence ID" value="SVD16279.1"/>
    <property type="molecule type" value="Genomic_DNA"/>
</dbReference>
<name>A0A382T289_9ZZZZ</name>
<gene>
    <name evidence="1" type="ORF">METZ01_LOCUS369133</name>
</gene>
<feature type="non-terminal residue" evidence="1">
    <location>
        <position position="1"/>
    </location>
</feature>
<reference evidence="1" key="1">
    <citation type="submission" date="2018-05" db="EMBL/GenBank/DDBJ databases">
        <authorList>
            <person name="Lanie J.A."/>
            <person name="Ng W.-L."/>
            <person name="Kazmierczak K.M."/>
            <person name="Andrzejewski T.M."/>
            <person name="Davidsen T.M."/>
            <person name="Wayne K.J."/>
            <person name="Tettelin H."/>
            <person name="Glass J.I."/>
            <person name="Rusch D."/>
            <person name="Podicherti R."/>
            <person name="Tsui H.-C.T."/>
            <person name="Winkler M.E."/>
        </authorList>
    </citation>
    <scope>NUCLEOTIDE SEQUENCE</scope>
</reference>
<proteinExistence type="predicted"/>
<dbReference type="AlphaFoldDB" id="A0A382T289"/>
<protein>
    <submittedName>
        <fullName evidence="1">Uncharacterized protein</fullName>
    </submittedName>
</protein>
<organism evidence="1">
    <name type="scientific">marine metagenome</name>
    <dbReference type="NCBI Taxonomy" id="408172"/>
    <lineage>
        <taxon>unclassified sequences</taxon>
        <taxon>metagenomes</taxon>
        <taxon>ecological metagenomes</taxon>
    </lineage>
</organism>
<evidence type="ECO:0000313" key="1">
    <source>
        <dbReference type="EMBL" id="SVD16279.1"/>
    </source>
</evidence>
<accession>A0A382T289</accession>